<dbReference type="InterPro" id="IPR042195">
    <property type="entry name" value="ArgJ_beta_C"/>
</dbReference>
<dbReference type="NCBIfam" id="NF003802">
    <property type="entry name" value="PRK05388.1"/>
    <property type="match status" value="1"/>
</dbReference>
<dbReference type="Pfam" id="PF01960">
    <property type="entry name" value="ArgJ"/>
    <property type="match status" value="1"/>
</dbReference>
<keyword evidence="5 6" id="KW-0012">Acyltransferase</keyword>
<feature type="binding site" evidence="6">
    <location>
        <position position="425"/>
    </location>
    <ligand>
        <name>substrate</name>
    </ligand>
</feature>
<comment type="subcellular location">
    <subcellularLocation>
        <location evidence="6">Cytoplasm</location>
    </subcellularLocation>
</comment>
<feature type="site" description="Involved in the stabilization of negative charge on the oxyanion by the formation of the oxyanion hole" evidence="6">
    <location>
        <position position="134"/>
    </location>
</feature>
<evidence type="ECO:0000256" key="1">
    <source>
        <dbReference type="ARBA" id="ARBA00006774"/>
    </source>
</evidence>
<evidence type="ECO:0000313" key="7">
    <source>
        <dbReference type="EMBL" id="MEQ2637252.1"/>
    </source>
</evidence>
<dbReference type="NCBIfam" id="TIGR00120">
    <property type="entry name" value="ArgJ"/>
    <property type="match status" value="1"/>
</dbReference>
<evidence type="ECO:0000256" key="6">
    <source>
        <dbReference type="HAMAP-Rule" id="MF_01106"/>
    </source>
</evidence>
<feature type="chain" id="PRO_5044901447" description="Arginine biosynthesis bifunctional protein ArgJ alpha chain" evidence="6">
    <location>
        <begin position="1"/>
        <end position="214"/>
    </location>
</feature>
<comment type="caution">
    <text evidence="7">The sequence shown here is derived from an EMBL/GenBank/DDBJ whole genome shotgun (WGS) entry which is preliminary data.</text>
</comment>
<evidence type="ECO:0000256" key="5">
    <source>
        <dbReference type="ARBA" id="ARBA00023315"/>
    </source>
</evidence>
<comment type="pathway">
    <text evidence="6">Amino-acid biosynthesis; L-arginine biosynthesis; L-ornithine and N-acetyl-L-glutamate from L-glutamate and N(2)-acetyl-L-ornithine (cyclic): step 1/1.</text>
</comment>
<name>A0ABV1IEC5_9ACTN</name>
<dbReference type="EC" id="2.3.1.35" evidence="6"/>
<dbReference type="CDD" id="cd02152">
    <property type="entry name" value="OAT"/>
    <property type="match status" value="1"/>
</dbReference>
<feature type="site" description="Involved in the stabilization of negative charge on the oxyanion by the formation of the oxyanion hole" evidence="6">
    <location>
        <position position="135"/>
    </location>
</feature>
<keyword evidence="6" id="KW-0055">Arginine biosynthesis</keyword>
<feature type="binding site" evidence="6">
    <location>
        <position position="173"/>
    </location>
    <ligand>
        <name>substrate</name>
    </ligand>
</feature>
<keyword evidence="6" id="KW-0963">Cytoplasm</keyword>
<comment type="similarity">
    <text evidence="1 6">Belongs to the ArgJ family.</text>
</comment>
<accession>A0ABV1IEC5</accession>
<keyword evidence="3 6" id="KW-0808">Transferase</keyword>
<feature type="binding site" evidence="6">
    <location>
        <position position="430"/>
    </location>
    <ligand>
        <name>substrate</name>
    </ligand>
</feature>
<feature type="binding site" evidence="6">
    <location>
        <position position="303"/>
    </location>
    <ligand>
        <name>substrate</name>
    </ligand>
</feature>
<gene>
    <name evidence="6 7" type="primary">argJ</name>
    <name evidence="7" type="ORF">AAAT05_02660</name>
</gene>
<dbReference type="HAMAP" id="MF_01106">
    <property type="entry name" value="ArgJ"/>
    <property type="match status" value="1"/>
</dbReference>
<evidence type="ECO:0000256" key="2">
    <source>
        <dbReference type="ARBA" id="ARBA00011475"/>
    </source>
</evidence>
<comment type="catalytic activity">
    <reaction evidence="6">
        <text>L-glutamate + acetyl-CoA = N-acetyl-L-glutamate + CoA + H(+)</text>
        <dbReference type="Rhea" id="RHEA:24292"/>
        <dbReference type="ChEBI" id="CHEBI:15378"/>
        <dbReference type="ChEBI" id="CHEBI:29985"/>
        <dbReference type="ChEBI" id="CHEBI:44337"/>
        <dbReference type="ChEBI" id="CHEBI:57287"/>
        <dbReference type="ChEBI" id="CHEBI:57288"/>
        <dbReference type="EC" id="2.3.1.1"/>
    </reaction>
</comment>
<sequence length="430" mass="43894">MSDFEPIELPIAPDTPEAFGFAPCEGGVCAAAGVSAAGLHTGFRRDPNRRDMALVVADQTCVAAGTFTTNRFCAAPVIVSREHVADGRARAVILNSGNANAATGEPGLATARRTADLVAATLGCEPADVLVASTGVIGQELSFGPFETGVPAAAEALAATPEAAHDAACAVMTTDTVPKEASFVGKLPAADGSAYEVHVGGFVKGSGMIQPNMATMLCVMSTDAPLTSEAAHEALLAAVKQTFNKVTVDSDTSTNDTAILLATGKAAPAGESVGIGSAAFPAIAAAIKAVCGELARKIAADGEGSTKLVTVNVLGAANDADADVVARAIANSPLVKTAIFGHDANWGRVAAAAGKCGVPFDQRAVDIDFMGVPVCRAGLTVPMDEDDMLRRFEAPEIDITVDLHSGDAHTRVWTCDLTHDYVTINGDYRT</sequence>
<evidence type="ECO:0000256" key="4">
    <source>
        <dbReference type="ARBA" id="ARBA00022813"/>
    </source>
</evidence>
<dbReference type="EMBL" id="JBBNGS010000003">
    <property type="protein sequence ID" value="MEQ2637252.1"/>
    <property type="molecule type" value="Genomic_DNA"/>
</dbReference>
<keyword evidence="8" id="KW-1185">Reference proteome</keyword>
<dbReference type="GO" id="GO:0004358">
    <property type="term" value="F:L-glutamate N-acetyltransferase activity, acting on acetyl-L-ornithine as donor"/>
    <property type="evidence" value="ECO:0007669"/>
    <property type="project" value="UniProtKB-EC"/>
</dbReference>
<protein>
    <recommendedName>
        <fullName evidence="6">Arginine biosynthesis bifunctional protein ArgJ</fullName>
    </recommendedName>
    <domain>
        <recommendedName>
            <fullName evidence="6">Glutamate N-acetyltransferase</fullName>
            <ecNumber evidence="6">2.3.1.35</ecNumber>
        </recommendedName>
        <alternativeName>
            <fullName evidence="6">Ornithine acetyltransferase</fullName>
            <shortName evidence="6">OATase</shortName>
        </alternativeName>
        <alternativeName>
            <fullName evidence="6">Ornithine transacetylase</fullName>
        </alternativeName>
    </domain>
    <domain>
        <recommendedName>
            <fullName evidence="6">Amino-acid acetyltransferase</fullName>
            <ecNumber evidence="6">2.3.1.1</ecNumber>
        </recommendedName>
        <alternativeName>
            <fullName evidence="6">N-acetylglutamate synthase</fullName>
            <shortName evidence="6">AGSase</shortName>
        </alternativeName>
    </domain>
    <component>
        <recommendedName>
            <fullName evidence="6">Arginine biosynthesis bifunctional protein ArgJ alpha chain</fullName>
        </recommendedName>
    </component>
    <component>
        <recommendedName>
            <fullName evidence="6">Arginine biosynthesis bifunctional protein ArgJ beta chain</fullName>
        </recommendedName>
    </component>
</protein>
<dbReference type="InterPro" id="IPR002813">
    <property type="entry name" value="Arg_biosynth_ArgJ"/>
</dbReference>
<keyword evidence="6" id="KW-0511">Multifunctional enzyme</keyword>
<feature type="chain" id="PRO_5044901448" description="Arginine biosynthesis bifunctional protein ArgJ beta chain" evidence="6">
    <location>
        <begin position="215"/>
        <end position="430"/>
    </location>
</feature>
<proteinExistence type="inferred from homology"/>
<dbReference type="PANTHER" id="PTHR23100:SF0">
    <property type="entry name" value="ARGININE BIOSYNTHESIS BIFUNCTIONAL PROTEIN ARGJ, MITOCHONDRIAL"/>
    <property type="match status" value="1"/>
</dbReference>
<keyword evidence="6" id="KW-0028">Amino-acid biosynthesis</keyword>
<dbReference type="InterPro" id="IPR016117">
    <property type="entry name" value="ArgJ-like_dom_sf"/>
</dbReference>
<comment type="function">
    <text evidence="6">Catalyzes two activities which are involved in the cyclic version of arginine biosynthesis: the synthesis of N-acetylglutamate from glutamate and acetyl-CoA as the acetyl donor, and of ornithine by transacetylation between N(2)-acetylornithine and glutamate.</text>
</comment>
<dbReference type="RefSeq" id="WP_349181700.1">
    <property type="nucleotide sequence ID" value="NZ_JBBNGS010000003.1"/>
</dbReference>
<dbReference type="PANTHER" id="PTHR23100">
    <property type="entry name" value="ARGININE BIOSYNTHESIS BIFUNCTIONAL PROTEIN ARGJ"/>
    <property type="match status" value="1"/>
</dbReference>
<comment type="pathway">
    <text evidence="6">Amino-acid biosynthesis; L-arginine biosynthesis; N(2)-acetyl-L-ornithine from L-glutamate: step 1/4.</text>
</comment>
<feature type="binding site" evidence="6">
    <location>
        <position position="215"/>
    </location>
    <ligand>
        <name>substrate</name>
    </ligand>
</feature>
<keyword evidence="4 6" id="KW-0068">Autocatalytic cleavage</keyword>
<reference evidence="7 8" key="1">
    <citation type="submission" date="2024-04" db="EMBL/GenBank/DDBJ databases">
        <title>Human intestinal bacterial collection.</title>
        <authorList>
            <person name="Pauvert C."/>
            <person name="Hitch T.C.A."/>
            <person name="Clavel T."/>
        </authorList>
    </citation>
    <scope>NUCLEOTIDE SEQUENCE [LARGE SCALE GENOMIC DNA]</scope>
    <source>
        <strain evidence="7 8">CLA-AA-H197</strain>
    </source>
</reference>
<dbReference type="EC" id="2.3.1.1" evidence="6"/>
<evidence type="ECO:0000256" key="3">
    <source>
        <dbReference type="ARBA" id="ARBA00022679"/>
    </source>
</evidence>
<dbReference type="SUPFAM" id="SSF56266">
    <property type="entry name" value="DmpA/ArgJ-like"/>
    <property type="match status" value="1"/>
</dbReference>
<dbReference type="Gene3D" id="3.60.70.12">
    <property type="entry name" value="L-amino peptidase D-ALA esterase/amidase"/>
    <property type="match status" value="1"/>
</dbReference>
<feature type="active site" description="Nucleophile" evidence="6">
    <location>
        <position position="215"/>
    </location>
</feature>
<comment type="catalytic activity">
    <reaction evidence="6">
        <text>N(2)-acetyl-L-ornithine + L-glutamate = N-acetyl-L-glutamate + L-ornithine</text>
        <dbReference type="Rhea" id="RHEA:15349"/>
        <dbReference type="ChEBI" id="CHEBI:29985"/>
        <dbReference type="ChEBI" id="CHEBI:44337"/>
        <dbReference type="ChEBI" id="CHEBI:46911"/>
        <dbReference type="ChEBI" id="CHEBI:57805"/>
        <dbReference type="EC" id="2.3.1.35"/>
    </reaction>
</comment>
<comment type="subunit">
    <text evidence="2 6">Heterotetramer of two alpha and two beta chains.</text>
</comment>
<organism evidence="7 8">
    <name type="scientific">Paratractidigestivibacter faecalis</name>
    <dbReference type="NCBI Taxonomy" id="2292441"/>
    <lineage>
        <taxon>Bacteria</taxon>
        <taxon>Bacillati</taxon>
        <taxon>Actinomycetota</taxon>
        <taxon>Coriobacteriia</taxon>
        <taxon>Coriobacteriales</taxon>
        <taxon>Atopobiaceae</taxon>
        <taxon>Paratractidigestivibacter</taxon>
    </lineage>
</organism>
<dbReference type="Proteomes" id="UP001478817">
    <property type="component" value="Unassembled WGS sequence"/>
</dbReference>
<feature type="site" description="Cleavage; by autolysis" evidence="6">
    <location>
        <begin position="214"/>
        <end position="215"/>
    </location>
</feature>
<feature type="binding site" evidence="6">
    <location>
        <position position="204"/>
    </location>
    <ligand>
        <name>substrate</name>
    </ligand>
</feature>
<dbReference type="Gene3D" id="3.10.20.340">
    <property type="entry name" value="ArgJ beta chain, C-terminal domain"/>
    <property type="match status" value="1"/>
</dbReference>
<evidence type="ECO:0000313" key="8">
    <source>
        <dbReference type="Proteomes" id="UP001478817"/>
    </source>
</evidence>